<proteinExistence type="predicted"/>
<feature type="compositionally biased region" description="Basic and acidic residues" evidence="1">
    <location>
        <begin position="428"/>
        <end position="455"/>
    </location>
</feature>
<keyword evidence="4" id="KW-1185">Reference proteome</keyword>
<feature type="compositionally biased region" description="Polar residues" evidence="1">
    <location>
        <begin position="413"/>
        <end position="426"/>
    </location>
</feature>
<dbReference type="GO" id="GO:0006302">
    <property type="term" value="P:double-strand break repair"/>
    <property type="evidence" value="ECO:0007669"/>
    <property type="project" value="TreeGrafter"/>
</dbReference>
<accession>A0A6A6CAQ1</accession>
<feature type="compositionally biased region" description="Basic and acidic residues" evidence="1">
    <location>
        <begin position="349"/>
        <end position="372"/>
    </location>
</feature>
<dbReference type="AlphaFoldDB" id="A0A6A6CAQ1"/>
<dbReference type="OrthoDB" id="6513042at2759"/>
<feature type="compositionally biased region" description="Polar residues" evidence="1">
    <location>
        <begin position="622"/>
        <end position="637"/>
    </location>
</feature>
<dbReference type="GO" id="GO:0005634">
    <property type="term" value="C:nucleus"/>
    <property type="evidence" value="ECO:0007669"/>
    <property type="project" value="TreeGrafter"/>
</dbReference>
<dbReference type="Proteomes" id="UP000799537">
    <property type="component" value="Unassembled WGS sequence"/>
</dbReference>
<dbReference type="InterPro" id="IPR018838">
    <property type="entry name" value="ZGRF1-like_N"/>
</dbReference>
<dbReference type="PANTHER" id="PTHR28535">
    <property type="entry name" value="ZINC FINGER GRF-TYPE CONTAINING 1"/>
    <property type="match status" value="1"/>
</dbReference>
<feature type="compositionally biased region" description="Acidic residues" evidence="1">
    <location>
        <begin position="474"/>
        <end position="490"/>
    </location>
</feature>
<organism evidence="3 4">
    <name type="scientific">Zasmidium cellare ATCC 36951</name>
    <dbReference type="NCBI Taxonomy" id="1080233"/>
    <lineage>
        <taxon>Eukaryota</taxon>
        <taxon>Fungi</taxon>
        <taxon>Dikarya</taxon>
        <taxon>Ascomycota</taxon>
        <taxon>Pezizomycotina</taxon>
        <taxon>Dothideomycetes</taxon>
        <taxon>Dothideomycetidae</taxon>
        <taxon>Mycosphaerellales</taxon>
        <taxon>Mycosphaerellaceae</taxon>
        <taxon>Zasmidium</taxon>
    </lineage>
</organism>
<feature type="region of interest" description="Disordered" evidence="1">
    <location>
        <begin position="129"/>
        <end position="195"/>
    </location>
</feature>
<feature type="region of interest" description="Disordered" evidence="1">
    <location>
        <begin position="689"/>
        <end position="710"/>
    </location>
</feature>
<dbReference type="Pfam" id="PF10382">
    <property type="entry name" value="ZGRF1-like_N"/>
    <property type="match status" value="1"/>
</dbReference>
<evidence type="ECO:0000313" key="4">
    <source>
        <dbReference type="Proteomes" id="UP000799537"/>
    </source>
</evidence>
<feature type="region of interest" description="Disordered" evidence="1">
    <location>
        <begin position="232"/>
        <end position="665"/>
    </location>
</feature>
<evidence type="ECO:0000259" key="2">
    <source>
        <dbReference type="Pfam" id="PF10382"/>
    </source>
</evidence>
<dbReference type="RefSeq" id="XP_033664189.1">
    <property type="nucleotide sequence ID" value="XM_033808066.1"/>
</dbReference>
<name>A0A6A6CAQ1_ZASCE</name>
<feature type="compositionally biased region" description="Polar residues" evidence="1">
    <location>
        <begin position="294"/>
        <end position="304"/>
    </location>
</feature>
<gene>
    <name evidence="3" type="ORF">M409DRAFT_26339</name>
</gene>
<dbReference type="InterPro" id="IPR052800">
    <property type="entry name" value="DNA_Repair_Helicase_ZGRF1"/>
</dbReference>
<feature type="compositionally biased region" description="Polar residues" evidence="1">
    <location>
        <begin position="580"/>
        <end position="603"/>
    </location>
</feature>
<feature type="domain" description="5'-3' DNA helicase ZGRF1-like N-terminal" evidence="2">
    <location>
        <begin position="23"/>
        <end position="104"/>
    </location>
</feature>
<evidence type="ECO:0000256" key="1">
    <source>
        <dbReference type="SAM" id="MobiDB-lite"/>
    </source>
</evidence>
<dbReference type="EMBL" id="ML993609">
    <property type="protein sequence ID" value="KAF2163300.1"/>
    <property type="molecule type" value="Genomic_DNA"/>
</dbReference>
<protein>
    <recommendedName>
        <fullName evidence="2">5'-3' DNA helicase ZGRF1-like N-terminal domain-containing protein</fullName>
    </recommendedName>
</protein>
<dbReference type="GO" id="GO:0035861">
    <property type="term" value="C:site of double-strand break"/>
    <property type="evidence" value="ECO:0007669"/>
    <property type="project" value="TreeGrafter"/>
</dbReference>
<dbReference type="GeneID" id="54561338"/>
<feature type="compositionally biased region" description="Basic and acidic residues" evidence="1">
    <location>
        <begin position="311"/>
        <end position="327"/>
    </location>
</feature>
<sequence>MTAAVYRSTPDLSVPPTQNTAPVFEFNCLYTHDVKKKAKKWQDGFLRYHAFNKRVMVYDVPRNLIGDCHWTEDDALQEGDELRLERNGVMVEVGDSIGQTETDLSELRKSRKKDTAVNMTKPAVVRPTVRPVNGTAPARGNAPQKHRSLGALLGTPKGPIGKAALPQRSPFEDRHAQGGTENEEWEDGRPPKRQRMVTAPEWSVTRNTNTAKPMKQLETPLWARKVDAAKKQKKAASEAGQQKLATKEVITLSDDDNNAADSRDPFLPCFSDDALVPSSPVKDKRKDACKAVGRSSSPAFQTQHAPAPARPSKETVRPKSRANERKRAQSPIRPHSPLKETSRTMAPPRVREESGRDTSERLRLDPKPDARSDPQPSKPASGKSGHTLRLAASAPKKSMLLCQAQVSKKPMRISSTSSERQANTSFDAGREHSQNRPMTAKEKLEARLARIDQKEGSTSSARFQSKGKPAPIEIESDDGTADGNESDEGEGNGGRSQSTHERSAIELRRLDEMMLPPAAPIVPSRTPKPPSTARPTKPPSPPPPEPRTLRRVASESVTAQSSRPKRMPGAPVRYTPSPSPTKGSRQTTPVPAAASKQTNNVPATNKPDVPSKTYKQKKPLQKSVSLNVTSNGTSTVMLSRPFQAPGKAAKTREKEPEPPKDVGPWSREAFDLFLWRPPNWDEEKWCVTSSEGVPSAPDGLSGGASLPHVL</sequence>
<reference evidence="3" key="1">
    <citation type="journal article" date="2020" name="Stud. Mycol.">
        <title>101 Dothideomycetes genomes: a test case for predicting lifestyles and emergence of pathogens.</title>
        <authorList>
            <person name="Haridas S."/>
            <person name="Albert R."/>
            <person name="Binder M."/>
            <person name="Bloem J."/>
            <person name="Labutti K."/>
            <person name="Salamov A."/>
            <person name="Andreopoulos B."/>
            <person name="Baker S."/>
            <person name="Barry K."/>
            <person name="Bills G."/>
            <person name="Bluhm B."/>
            <person name="Cannon C."/>
            <person name="Castanera R."/>
            <person name="Culley D."/>
            <person name="Daum C."/>
            <person name="Ezra D."/>
            <person name="Gonzalez J."/>
            <person name="Henrissat B."/>
            <person name="Kuo A."/>
            <person name="Liang C."/>
            <person name="Lipzen A."/>
            <person name="Lutzoni F."/>
            <person name="Magnuson J."/>
            <person name="Mondo S."/>
            <person name="Nolan M."/>
            <person name="Ohm R."/>
            <person name="Pangilinan J."/>
            <person name="Park H.-J."/>
            <person name="Ramirez L."/>
            <person name="Alfaro M."/>
            <person name="Sun H."/>
            <person name="Tritt A."/>
            <person name="Yoshinaga Y."/>
            <person name="Zwiers L.-H."/>
            <person name="Turgeon B."/>
            <person name="Goodwin S."/>
            <person name="Spatafora J."/>
            <person name="Crous P."/>
            <person name="Grigoriev I."/>
        </authorList>
    </citation>
    <scope>NUCLEOTIDE SEQUENCE</scope>
    <source>
        <strain evidence="3">ATCC 36951</strain>
    </source>
</reference>
<feature type="compositionally biased region" description="Basic and acidic residues" evidence="1">
    <location>
        <begin position="650"/>
        <end position="660"/>
    </location>
</feature>
<feature type="compositionally biased region" description="Pro residues" evidence="1">
    <location>
        <begin position="526"/>
        <end position="546"/>
    </location>
</feature>
<feature type="compositionally biased region" description="Basic and acidic residues" evidence="1">
    <location>
        <begin position="498"/>
        <end position="512"/>
    </location>
</feature>
<dbReference type="PANTHER" id="PTHR28535:SF1">
    <property type="entry name" value="PROTEIN ZGRF1"/>
    <property type="match status" value="1"/>
</dbReference>
<evidence type="ECO:0000313" key="3">
    <source>
        <dbReference type="EMBL" id="KAF2163300.1"/>
    </source>
</evidence>